<dbReference type="Gramene" id="ONIVA10G21290.1">
    <property type="protein sequence ID" value="ONIVA10G21290.1"/>
    <property type="gene ID" value="ONIVA10G21290"/>
</dbReference>
<dbReference type="EnsemblPlants" id="ONIVA10G21290.1">
    <property type="protein sequence ID" value="ONIVA10G21290.1"/>
    <property type="gene ID" value="ONIVA10G21290"/>
</dbReference>
<dbReference type="AlphaFoldDB" id="A0A0E0IWK9"/>
<sequence>MGWYEQALSFTSEDSVFGLYYDCSAHMDTLQSCSGVQKSKKREETGTFRYTLFDASRVLFSAVHDN</sequence>
<evidence type="ECO:0000313" key="2">
    <source>
        <dbReference type="Proteomes" id="UP000006591"/>
    </source>
</evidence>
<proteinExistence type="predicted"/>
<dbReference type="HOGENOM" id="CLU_2835547_0_0_1"/>
<dbReference type="Proteomes" id="UP000006591">
    <property type="component" value="Chromosome 10"/>
</dbReference>
<reference evidence="1" key="1">
    <citation type="submission" date="2015-04" db="UniProtKB">
        <authorList>
            <consortium name="EnsemblPlants"/>
        </authorList>
    </citation>
    <scope>IDENTIFICATION</scope>
    <source>
        <strain evidence="1">SL10</strain>
    </source>
</reference>
<reference evidence="1" key="2">
    <citation type="submission" date="2018-04" db="EMBL/GenBank/DDBJ databases">
        <title>OnivRS2 (Oryza nivara Reference Sequence Version 2).</title>
        <authorList>
            <person name="Zhang J."/>
            <person name="Kudrna D."/>
            <person name="Lee S."/>
            <person name="Talag J."/>
            <person name="Rajasekar S."/>
            <person name="Welchert J."/>
            <person name="Hsing Y.-I."/>
            <person name="Wing R.A."/>
        </authorList>
    </citation>
    <scope>NUCLEOTIDE SEQUENCE [LARGE SCALE GENOMIC DNA]</scope>
</reference>
<evidence type="ECO:0000313" key="1">
    <source>
        <dbReference type="EnsemblPlants" id="ONIVA10G21290.1"/>
    </source>
</evidence>
<protein>
    <submittedName>
        <fullName evidence="1">Uncharacterized protein</fullName>
    </submittedName>
</protein>
<name>A0A0E0IWK9_ORYNI</name>
<accession>A0A0E0IWK9</accession>
<organism evidence="1">
    <name type="scientific">Oryza nivara</name>
    <name type="common">Indian wild rice</name>
    <name type="synonym">Oryza sativa f. spontanea</name>
    <dbReference type="NCBI Taxonomy" id="4536"/>
    <lineage>
        <taxon>Eukaryota</taxon>
        <taxon>Viridiplantae</taxon>
        <taxon>Streptophyta</taxon>
        <taxon>Embryophyta</taxon>
        <taxon>Tracheophyta</taxon>
        <taxon>Spermatophyta</taxon>
        <taxon>Magnoliopsida</taxon>
        <taxon>Liliopsida</taxon>
        <taxon>Poales</taxon>
        <taxon>Poaceae</taxon>
        <taxon>BOP clade</taxon>
        <taxon>Oryzoideae</taxon>
        <taxon>Oryzeae</taxon>
        <taxon>Oryzinae</taxon>
        <taxon>Oryza</taxon>
    </lineage>
</organism>
<keyword evidence="2" id="KW-1185">Reference proteome</keyword>